<dbReference type="PANTHER" id="PTHR12526:SF510">
    <property type="entry name" value="D-INOSITOL 3-PHOSPHATE GLYCOSYLTRANSFERASE"/>
    <property type="match status" value="1"/>
</dbReference>
<feature type="non-terminal residue" evidence="5">
    <location>
        <position position="332"/>
    </location>
</feature>
<evidence type="ECO:0000256" key="1">
    <source>
        <dbReference type="ARBA" id="ARBA00022676"/>
    </source>
</evidence>
<dbReference type="GO" id="GO:0016757">
    <property type="term" value="F:glycosyltransferase activity"/>
    <property type="evidence" value="ECO:0007669"/>
    <property type="project" value="UniProtKB-KW"/>
</dbReference>
<dbReference type="Pfam" id="PF13439">
    <property type="entry name" value="Glyco_transf_4"/>
    <property type="match status" value="1"/>
</dbReference>
<reference evidence="5" key="1">
    <citation type="submission" date="2018-05" db="EMBL/GenBank/DDBJ databases">
        <authorList>
            <person name="Lanie J.A."/>
            <person name="Ng W.-L."/>
            <person name="Kazmierczak K.M."/>
            <person name="Andrzejewski T.M."/>
            <person name="Davidsen T.M."/>
            <person name="Wayne K.J."/>
            <person name="Tettelin H."/>
            <person name="Glass J.I."/>
            <person name="Rusch D."/>
            <person name="Podicherti R."/>
            <person name="Tsui H.-C.T."/>
            <person name="Winkler M.E."/>
        </authorList>
    </citation>
    <scope>NUCLEOTIDE SEQUENCE</scope>
</reference>
<gene>
    <name evidence="5" type="ORF">METZ01_LOCUS337599</name>
</gene>
<feature type="domain" description="Glycosyltransferase subfamily 4-like N-terminal" evidence="4">
    <location>
        <begin position="5"/>
        <end position="158"/>
    </location>
</feature>
<sequence length="332" mass="35902">DYVHGGSQKILAGVATGLKTNGHDVEIWCPHLDGNVDDFEIGNVIVHRTLKLRGTFPATHQVSPADLIETTQALRKAAEWANRVYLHADAIYLRQALEGKQIVRSIHDYMYEEALLSTLTLPADITIVPSEYLKACIEATVALTGRKTIEPIIVIPNGAHVPETLPQPQLPDDISPREENDLILLYPHRPEPTKGVSEALQTAAMIQNLDRSRNVRLLMPSSAWDKDMDESTISADEIRQTAEVYGANDIVETHEWLSAAEMPGYYAAGDVTLCVGSFVEAFGLVPVESIANGTPAVCASVGALRQFSAISGISLVPHGDIPATANAVLSAV</sequence>
<keyword evidence="1" id="KW-0328">Glycosyltransferase</keyword>
<dbReference type="SUPFAM" id="SSF53756">
    <property type="entry name" value="UDP-Glycosyltransferase/glycogen phosphorylase"/>
    <property type="match status" value="1"/>
</dbReference>
<evidence type="ECO:0000256" key="2">
    <source>
        <dbReference type="ARBA" id="ARBA00022679"/>
    </source>
</evidence>
<dbReference type="Pfam" id="PF00534">
    <property type="entry name" value="Glycos_transf_1"/>
    <property type="match status" value="1"/>
</dbReference>
<name>A0A382QIM9_9ZZZZ</name>
<organism evidence="5">
    <name type="scientific">marine metagenome</name>
    <dbReference type="NCBI Taxonomy" id="408172"/>
    <lineage>
        <taxon>unclassified sequences</taxon>
        <taxon>metagenomes</taxon>
        <taxon>ecological metagenomes</taxon>
    </lineage>
</organism>
<dbReference type="AlphaFoldDB" id="A0A382QIM9"/>
<keyword evidence="2" id="KW-0808">Transferase</keyword>
<proteinExistence type="predicted"/>
<evidence type="ECO:0008006" key="6">
    <source>
        <dbReference type="Google" id="ProtNLM"/>
    </source>
</evidence>
<dbReference type="PANTHER" id="PTHR12526">
    <property type="entry name" value="GLYCOSYLTRANSFERASE"/>
    <property type="match status" value="1"/>
</dbReference>
<accession>A0A382QIM9</accession>
<evidence type="ECO:0000313" key="5">
    <source>
        <dbReference type="EMBL" id="SVC84745.1"/>
    </source>
</evidence>
<evidence type="ECO:0000259" key="3">
    <source>
        <dbReference type="Pfam" id="PF00534"/>
    </source>
</evidence>
<feature type="domain" description="Glycosyl transferase family 1" evidence="3">
    <location>
        <begin position="175"/>
        <end position="306"/>
    </location>
</feature>
<dbReference type="InterPro" id="IPR028098">
    <property type="entry name" value="Glyco_trans_4-like_N"/>
</dbReference>
<feature type="non-terminal residue" evidence="5">
    <location>
        <position position="1"/>
    </location>
</feature>
<dbReference type="EMBL" id="UINC01114439">
    <property type="protein sequence ID" value="SVC84745.1"/>
    <property type="molecule type" value="Genomic_DNA"/>
</dbReference>
<dbReference type="CDD" id="cd03801">
    <property type="entry name" value="GT4_PimA-like"/>
    <property type="match status" value="1"/>
</dbReference>
<dbReference type="Gene3D" id="3.40.50.2000">
    <property type="entry name" value="Glycogen Phosphorylase B"/>
    <property type="match status" value="2"/>
</dbReference>
<protein>
    <recommendedName>
        <fullName evidence="6">Glycosyltransferase subfamily 4-like N-terminal domain-containing protein</fullName>
    </recommendedName>
</protein>
<dbReference type="InterPro" id="IPR001296">
    <property type="entry name" value="Glyco_trans_1"/>
</dbReference>
<evidence type="ECO:0000259" key="4">
    <source>
        <dbReference type="Pfam" id="PF13439"/>
    </source>
</evidence>